<feature type="compositionally biased region" description="Basic and acidic residues" evidence="1">
    <location>
        <begin position="427"/>
        <end position="439"/>
    </location>
</feature>
<reference evidence="2 3" key="1">
    <citation type="submission" date="2022-12" db="EMBL/GenBank/DDBJ databases">
        <title>Chromosome-level genome of Tegillarca granosa.</title>
        <authorList>
            <person name="Kim J."/>
        </authorList>
    </citation>
    <scope>NUCLEOTIDE SEQUENCE [LARGE SCALE GENOMIC DNA]</scope>
    <source>
        <strain evidence="2">Teg-2019</strain>
        <tissue evidence="2">Adductor muscle</tissue>
    </source>
</reference>
<gene>
    <name evidence="2" type="ORF">KUTeg_020334</name>
</gene>
<evidence type="ECO:0000313" key="3">
    <source>
        <dbReference type="Proteomes" id="UP001217089"/>
    </source>
</evidence>
<evidence type="ECO:0000256" key="1">
    <source>
        <dbReference type="SAM" id="MobiDB-lite"/>
    </source>
</evidence>
<evidence type="ECO:0000313" key="2">
    <source>
        <dbReference type="EMBL" id="KAJ8301347.1"/>
    </source>
</evidence>
<dbReference type="EMBL" id="JARBDR010000918">
    <property type="protein sequence ID" value="KAJ8301347.1"/>
    <property type="molecule type" value="Genomic_DNA"/>
</dbReference>
<feature type="region of interest" description="Disordered" evidence="1">
    <location>
        <begin position="290"/>
        <end position="313"/>
    </location>
</feature>
<proteinExistence type="predicted"/>
<keyword evidence="3" id="KW-1185">Reference proteome</keyword>
<feature type="compositionally biased region" description="Basic and acidic residues" evidence="1">
    <location>
        <begin position="339"/>
        <end position="386"/>
    </location>
</feature>
<feature type="compositionally biased region" description="Basic and acidic residues" evidence="1">
    <location>
        <begin position="399"/>
        <end position="418"/>
    </location>
</feature>
<protein>
    <submittedName>
        <fullName evidence="2">Uncharacterized protein</fullName>
    </submittedName>
</protein>
<organism evidence="2 3">
    <name type="scientific">Tegillarca granosa</name>
    <name type="common">Malaysian cockle</name>
    <name type="synonym">Anadara granosa</name>
    <dbReference type="NCBI Taxonomy" id="220873"/>
    <lineage>
        <taxon>Eukaryota</taxon>
        <taxon>Metazoa</taxon>
        <taxon>Spiralia</taxon>
        <taxon>Lophotrochozoa</taxon>
        <taxon>Mollusca</taxon>
        <taxon>Bivalvia</taxon>
        <taxon>Autobranchia</taxon>
        <taxon>Pteriomorphia</taxon>
        <taxon>Arcoida</taxon>
        <taxon>Arcoidea</taxon>
        <taxon>Arcidae</taxon>
        <taxon>Tegillarca</taxon>
    </lineage>
</organism>
<dbReference type="Proteomes" id="UP001217089">
    <property type="component" value="Unassembled WGS sequence"/>
</dbReference>
<name>A0ABQ9ECR0_TEGGR</name>
<feature type="region of interest" description="Disordered" evidence="1">
    <location>
        <begin position="339"/>
        <end position="446"/>
    </location>
</feature>
<accession>A0ABQ9ECR0</accession>
<comment type="caution">
    <text evidence="2">The sequence shown here is derived from an EMBL/GenBank/DDBJ whole genome shotgun (WGS) entry which is preliminary data.</text>
</comment>
<sequence length="446" mass="53362">MFKAIQVGLAERMSENGTSSLQGDQARYIKLAKHQIEVLLTAPKSKEQSDQLVKGKDKVAHMEGITESMKRKHRHELELFTKLLHDPVDQSFQDEVMSLSQQQRKDRLLELKSFRYSMPLENWQVQERVIREGIIIKREIYRHRLNQNQKENVGDKTINEMLFADLLKQQNCDAEKMFTLFINSSIDELVNTQQKQIQERKCCMIENVAILGESEWNRLSDLERQKKLTELKLKEKQLRREGRLDELAEILGDALQYDETLKKLLGDSKEEQERKLRERLARRKQRLAQGMTEEECDKLEQEDIAKEEEEEKKRHKNILLELQHHYEKEKEELLRRLRNESDRQEQERKRQIEVMKLKKQERKARKEENRQELQDEEINRQKRLAQERIQAARNRRKGDKSPDTEKEDQNLETEDKSALQEMMSSALDKRHKLERDILMETKFPNV</sequence>